<dbReference type="PANTHER" id="PTHR11527">
    <property type="entry name" value="HEAT-SHOCK PROTEIN 20 FAMILY MEMBER"/>
    <property type="match status" value="1"/>
</dbReference>
<keyword evidence="1" id="KW-0346">Stress response</keyword>
<evidence type="ECO:0000256" key="3">
    <source>
        <dbReference type="RuleBase" id="RU003616"/>
    </source>
</evidence>
<dbReference type="InterPro" id="IPR031107">
    <property type="entry name" value="Small_HSP"/>
</dbReference>
<feature type="region of interest" description="Disordered" evidence="4">
    <location>
        <begin position="105"/>
        <end position="150"/>
    </location>
</feature>
<dbReference type="InterPro" id="IPR008978">
    <property type="entry name" value="HSP20-like_chaperone"/>
</dbReference>
<name>A0AAN6UVU5_9PEZI</name>
<dbReference type="AlphaFoldDB" id="A0AAN6UVU5"/>
<organism evidence="6 7">
    <name type="scientific">Dichotomopilus funicola</name>
    <dbReference type="NCBI Taxonomy" id="1934379"/>
    <lineage>
        <taxon>Eukaryota</taxon>
        <taxon>Fungi</taxon>
        <taxon>Dikarya</taxon>
        <taxon>Ascomycota</taxon>
        <taxon>Pezizomycotina</taxon>
        <taxon>Sordariomycetes</taxon>
        <taxon>Sordariomycetidae</taxon>
        <taxon>Sordariales</taxon>
        <taxon>Chaetomiaceae</taxon>
        <taxon>Dichotomopilus</taxon>
    </lineage>
</organism>
<reference evidence="6" key="1">
    <citation type="journal article" date="2023" name="Mol. Phylogenet. Evol.">
        <title>Genome-scale phylogeny and comparative genomics of the fungal order Sordariales.</title>
        <authorList>
            <person name="Hensen N."/>
            <person name="Bonometti L."/>
            <person name="Westerberg I."/>
            <person name="Brannstrom I.O."/>
            <person name="Guillou S."/>
            <person name="Cros-Aarteil S."/>
            <person name="Calhoun S."/>
            <person name="Haridas S."/>
            <person name="Kuo A."/>
            <person name="Mondo S."/>
            <person name="Pangilinan J."/>
            <person name="Riley R."/>
            <person name="LaButti K."/>
            <person name="Andreopoulos B."/>
            <person name="Lipzen A."/>
            <person name="Chen C."/>
            <person name="Yan M."/>
            <person name="Daum C."/>
            <person name="Ng V."/>
            <person name="Clum A."/>
            <person name="Steindorff A."/>
            <person name="Ohm R.A."/>
            <person name="Martin F."/>
            <person name="Silar P."/>
            <person name="Natvig D.O."/>
            <person name="Lalanne C."/>
            <person name="Gautier V."/>
            <person name="Ament-Velasquez S.L."/>
            <person name="Kruys A."/>
            <person name="Hutchinson M.I."/>
            <person name="Powell A.J."/>
            <person name="Barry K."/>
            <person name="Miller A.N."/>
            <person name="Grigoriev I.V."/>
            <person name="Debuchy R."/>
            <person name="Gladieux P."/>
            <person name="Hiltunen Thoren M."/>
            <person name="Johannesson H."/>
        </authorList>
    </citation>
    <scope>NUCLEOTIDE SEQUENCE</scope>
    <source>
        <strain evidence="6">CBS 141.50</strain>
    </source>
</reference>
<dbReference type="InterPro" id="IPR002068">
    <property type="entry name" value="A-crystallin/Hsp20_dom"/>
</dbReference>
<protein>
    <recommendedName>
        <fullName evidence="5">SHSP domain-containing protein</fullName>
    </recommendedName>
</protein>
<reference evidence="6" key="2">
    <citation type="submission" date="2023-05" db="EMBL/GenBank/DDBJ databases">
        <authorList>
            <consortium name="Lawrence Berkeley National Laboratory"/>
            <person name="Steindorff A."/>
            <person name="Hensen N."/>
            <person name="Bonometti L."/>
            <person name="Westerberg I."/>
            <person name="Brannstrom I.O."/>
            <person name="Guillou S."/>
            <person name="Cros-Aarteil S."/>
            <person name="Calhoun S."/>
            <person name="Haridas S."/>
            <person name="Kuo A."/>
            <person name="Mondo S."/>
            <person name="Pangilinan J."/>
            <person name="Riley R."/>
            <person name="Labutti K."/>
            <person name="Andreopoulos B."/>
            <person name="Lipzen A."/>
            <person name="Chen C."/>
            <person name="Yanf M."/>
            <person name="Daum C."/>
            <person name="Ng V."/>
            <person name="Clum A."/>
            <person name="Ohm R."/>
            <person name="Martin F."/>
            <person name="Silar P."/>
            <person name="Natvig D."/>
            <person name="Lalanne C."/>
            <person name="Gautier V."/>
            <person name="Ament-Velasquez S.L."/>
            <person name="Kruys A."/>
            <person name="Hutchinson M.I."/>
            <person name="Powell A.J."/>
            <person name="Barry K."/>
            <person name="Miller A.N."/>
            <person name="Grigoriev I.V."/>
            <person name="Debuchy R."/>
            <person name="Gladieux P."/>
            <person name="Thoren M.H."/>
            <person name="Johannesson H."/>
        </authorList>
    </citation>
    <scope>NUCLEOTIDE SEQUENCE</scope>
    <source>
        <strain evidence="6">CBS 141.50</strain>
    </source>
</reference>
<comment type="similarity">
    <text evidence="2 3">Belongs to the small heat shock protein (HSP20) family.</text>
</comment>
<proteinExistence type="inferred from homology"/>
<evidence type="ECO:0000256" key="4">
    <source>
        <dbReference type="SAM" id="MobiDB-lite"/>
    </source>
</evidence>
<dbReference type="EMBL" id="MU853643">
    <property type="protein sequence ID" value="KAK4139979.1"/>
    <property type="molecule type" value="Genomic_DNA"/>
</dbReference>
<feature type="compositionally biased region" description="Polar residues" evidence="4">
    <location>
        <begin position="134"/>
        <end position="146"/>
    </location>
</feature>
<keyword evidence="7" id="KW-1185">Reference proteome</keyword>
<dbReference type="Proteomes" id="UP001302676">
    <property type="component" value="Unassembled WGS sequence"/>
</dbReference>
<evidence type="ECO:0000256" key="2">
    <source>
        <dbReference type="PROSITE-ProRule" id="PRU00285"/>
    </source>
</evidence>
<evidence type="ECO:0000259" key="5">
    <source>
        <dbReference type="PROSITE" id="PS01031"/>
    </source>
</evidence>
<dbReference type="GeneID" id="87815073"/>
<feature type="domain" description="SHSP" evidence="5">
    <location>
        <begin position="56"/>
        <end position="205"/>
    </location>
</feature>
<dbReference type="SUPFAM" id="SSF49764">
    <property type="entry name" value="HSP20-like chaperones"/>
    <property type="match status" value="1"/>
</dbReference>
<evidence type="ECO:0000313" key="6">
    <source>
        <dbReference type="EMBL" id="KAK4139979.1"/>
    </source>
</evidence>
<dbReference type="Pfam" id="PF00011">
    <property type="entry name" value="HSP20"/>
    <property type="match status" value="1"/>
</dbReference>
<dbReference type="Gene3D" id="2.60.40.790">
    <property type="match status" value="1"/>
</dbReference>
<evidence type="ECO:0000313" key="7">
    <source>
        <dbReference type="Proteomes" id="UP001302676"/>
    </source>
</evidence>
<evidence type="ECO:0000256" key="1">
    <source>
        <dbReference type="ARBA" id="ARBA00023016"/>
    </source>
</evidence>
<dbReference type="PROSITE" id="PS01031">
    <property type="entry name" value="SHSP"/>
    <property type="match status" value="1"/>
</dbReference>
<gene>
    <name evidence="6" type="ORF">C8A04DRAFT_15369</name>
</gene>
<dbReference type="CDD" id="cd06464">
    <property type="entry name" value="ACD_sHsps-like"/>
    <property type="match status" value="1"/>
</dbReference>
<sequence length="205" mass="22155">MSTLWHPRFSHRSASPSISQGGGFSSLFQLLDDFDRYTGQNLLSPQASGGRTTGAGAVAAFSPRFDVTEHEKDYVLQGELPGVTPDQVDVEFTDDQTLVVRGRLEREHTEGDPSFAPAGEKTGGNGTGAAVTKGSESSVQAQSQGTRRAGPRYWVSERSYGEFSRVFTFPSAVDQDKVHAAFKDGILNITVPKTEKKSGKKITIQ</sequence>
<accession>A0AAN6UVU5</accession>
<dbReference type="RefSeq" id="XP_062633350.1">
    <property type="nucleotide sequence ID" value="XM_062778460.1"/>
</dbReference>
<comment type="caution">
    <text evidence="6">The sequence shown here is derived from an EMBL/GenBank/DDBJ whole genome shotgun (WGS) entry which is preliminary data.</text>
</comment>